<dbReference type="PANTHER" id="PTHR10933">
    <property type="entry name" value="IMMUNOGLOBULIN-BINDING PROTEIN 1"/>
    <property type="match status" value="1"/>
</dbReference>
<feature type="region of interest" description="Disordered" evidence="1">
    <location>
        <begin position="318"/>
        <end position="340"/>
    </location>
</feature>
<feature type="compositionally biased region" description="Basic and acidic residues" evidence="1">
    <location>
        <begin position="318"/>
        <end position="329"/>
    </location>
</feature>
<dbReference type="PANTHER" id="PTHR10933:SF9">
    <property type="entry name" value="IMMUNOGLOBULIN-BINDING PROTEIN 1"/>
    <property type="match status" value="1"/>
</dbReference>
<evidence type="ECO:0000256" key="1">
    <source>
        <dbReference type="SAM" id="MobiDB-lite"/>
    </source>
</evidence>
<dbReference type="EMBL" id="JANBUW010000001">
    <property type="protein sequence ID" value="KAJ2852658.1"/>
    <property type="molecule type" value="Genomic_DNA"/>
</dbReference>
<evidence type="ECO:0000313" key="3">
    <source>
        <dbReference type="Proteomes" id="UP001139887"/>
    </source>
</evidence>
<dbReference type="Gene3D" id="1.25.40.540">
    <property type="entry name" value="TAP42-like family"/>
    <property type="match status" value="1"/>
</dbReference>
<dbReference type="GO" id="GO:0009966">
    <property type="term" value="P:regulation of signal transduction"/>
    <property type="evidence" value="ECO:0007669"/>
    <property type="project" value="InterPro"/>
</dbReference>
<reference evidence="2" key="1">
    <citation type="submission" date="2022-07" db="EMBL/GenBank/DDBJ databases">
        <title>Phylogenomic reconstructions and comparative analyses of Kickxellomycotina fungi.</title>
        <authorList>
            <person name="Reynolds N.K."/>
            <person name="Stajich J.E."/>
            <person name="Barry K."/>
            <person name="Grigoriev I.V."/>
            <person name="Crous P."/>
            <person name="Smith M.E."/>
        </authorList>
    </citation>
    <scope>NUCLEOTIDE SEQUENCE</scope>
    <source>
        <strain evidence="2">NRRL 1566</strain>
    </source>
</reference>
<dbReference type="GO" id="GO:0051721">
    <property type="term" value="F:protein phosphatase 2A binding"/>
    <property type="evidence" value="ECO:0007669"/>
    <property type="project" value="TreeGrafter"/>
</dbReference>
<comment type="caution">
    <text evidence="2">The sequence shown here is derived from an EMBL/GenBank/DDBJ whole genome shotgun (WGS) entry which is preliminary data.</text>
</comment>
<dbReference type="Pfam" id="PF04177">
    <property type="entry name" value="TAP42"/>
    <property type="match status" value="1"/>
</dbReference>
<name>A0A9W8M2U6_9FUNG</name>
<gene>
    <name evidence="2" type="primary">TAP42</name>
    <name evidence="2" type="ORF">IWW36_000015</name>
</gene>
<dbReference type="AlphaFoldDB" id="A0A9W8M2U6"/>
<accession>A0A9W8M2U6</accession>
<evidence type="ECO:0000313" key="2">
    <source>
        <dbReference type="EMBL" id="KAJ2852658.1"/>
    </source>
</evidence>
<dbReference type="GO" id="GO:0035303">
    <property type="term" value="P:regulation of dephosphorylation"/>
    <property type="evidence" value="ECO:0007669"/>
    <property type="project" value="TreeGrafter"/>
</dbReference>
<feature type="region of interest" description="Disordered" evidence="1">
    <location>
        <begin position="200"/>
        <end position="227"/>
    </location>
</feature>
<dbReference type="InterPro" id="IPR038511">
    <property type="entry name" value="TAP42/TAP46-like_sf"/>
</dbReference>
<protein>
    <submittedName>
        <fullName evidence="2">Type 2A phosphatase-associated protein 42</fullName>
    </submittedName>
</protein>
<proteinExistence type="predicted"/>
<dbReference type="GO" id="GO:0005829">
    <property type="term" value="C:cytosol"/>
    <property type="evidence" value="ECO:0007669"/>
    <property type="project" value="TreeGrafter"/>
</dbReference>
<dbReference type="OrthoDB" id="10261753at2759"/>
<keyword evidence="3" id="KW-1185">Reference proteome</keyword>
<dbReference type="Proteomes" id="UP001139887">
    <property type="component" value="Unassembled WGS sequence"/>
</dbReference>
<dbReference type="InterPro" id="IPR007304">
    <property type="entry name" value="TAP46-like"/>
</dbReference>
<organism evidence="2 3">
    <name type="scientific">Coemansia brasiliensis</name>
    <dbReference type="NCBI Taxonomy" id="2650707"/>
    <lineage>
        <taxon>Eukaryota</taxon>
        <taxon>Fungi</taxon>
        <taxon>Fungi incertae sedis</taxon>
        <taxon>Zoopagomycota</taxon>
        <taxon>Kickxellomycotina</taxon>
        <taxon>Kickxellomycetes</taxon>
        <taxon>Kickxellales</taxon>
        <taxon>Kickxellaceae</taxon>
        <taxon>Coemansia</taxon>
    </lineage>
</organism>
<sequence length="340" mass="39422">MQNDISLGARFTRAQQQLKTLNTSTLSSNSTEYQAQVSAIIKQLEICSEQVEKLSLFSSNETTEDYSTSELKLLLIYAYLGEAIQKLQSSDRVHALEQASLYYKRFLTLCQDLHIDEPKRAKESRDAGTTRMQKIERFKQMRMMEQEIRQLEEHSAESNDMDQMEREHAVKLIKLKIYQVEDDKSLLASELEMARQMEAIKEQQDSRDPTSKPDSSWRLDEQSLKIDPRTRQPVTLPVFNEKGQPMRPFVLTGRGSERQEIKDRVFRPGWALPTMSVDEYLQQEKERGNIISGGGKEPETKQVDEDDYEALDAQVMKQREWDDFKDENPRGWGNRGGNRG</sequence>